<evidence type="ECO:0000256" key="1">
    <source>
        <dbReference type="ARBA" id="ARBA00002494"/>
    </source>
</evidence>
<dbReference type="Proteomes" id="UP000243799">
    <property type="component" value="Unassembled WGS sequence"/>
</dbReference>
<evidence type="ECO:0000256" key="4">
    <source>
        <dbReference type="ARBA" id="ARBA00022723"/>
    </source>
</evidence>
<dbReference type="AlphaFoldDB" id="A0A1I0Z9S1"/>
<keyword evidence="3" id="KW-0001">2Fe-2S</keyword>
<keyword evidence="12" id="KW-1185">Reference proteome</keyword>
<evidence type="ECO:0000256" key="5">
    <source>
        <dbReference type="ARBA" id="ARBA00023004"/>
    </source>
</evidence>
<gene>
    <name evidence="11" type="ORF">SAMN05216266_106224</name>
</gene>
<keyword evidence="6" id="KW-0411">Iron-sulfur</keyword>
<dbReference type="Gene3D" id="2.102.10.10">
    <property type="entry name" value="Rieske [2Fe-2S] iron-sulphur domain"/>
    <property type="match status" value="1"/>
</dbReference>
<evidence type="ECO:0000256" key="6">
    <source>
        <dbReference type="ARBA" id="ARBA00023014"/>
    </source>
</evidence>
<dbReference type="PRINTS" id="PR00162">
    <property type="entry name" value="RIESKE"/>
</dbReference>
<dbReference type="SUPFAM" id="SSF50022">
    <property type="entry name" value="ISP domain"/>
    <property type="match status" value="1"/>
</dbReference>
<name>A0A1I0Z9S1_9PSEU</name>
<dbReference type="InterPro" id="IPR014349">
    <property type="entry name" value="Rieske_Fe-S_prot"/>
</dbReference>
<evidence type="ECO:0000256" key="7">
    <source>
        <dbReference type="ARBA" id="ARBA00023157"/>
    </source>
</evidence>
<dbReference type="InterPro" id="IPR005805">
    <property type="entry name" value="Rieske_Fe-S_prot_C"/>
</dbReference>
<comment type="cofactor">
    <cofactor evidence="9">
        <name>[2Fe-2S] cluster</name>
        <dbReference type="ChEBI" id="CHEBI:190135"/>
    </cofactor>
</comment>
<evidence type="ECO:0000256" key="2">
    <source>
        <dbReference type="ARBA" id="ARBA00015816"/>
    </source>
</evidence>
<keyword evidence="7" id="KW-1015">Disulfide bond</keyword>
<dbReference type="CDD" id="cd03467">
    <property type="entry name" value="Rieske"/>
    <property type="match status" value="1"/>
</dbReference>
<protein>
    <recommendedName>
        <fullName evidence="2">Cytochrome bc1 complex Rieske iron-sulfur subunit</fullName>
    </recommendedName>
    <alternativeName>
        <fullName evidence="8">Cytochrome bc1 reductase complex subunit QcrA</fullName>
    </alternativeName>
</protein>
<dbReference type="GO" id="GO:0046872">
    <property type="term" value="F:metal ion binding"/>
    <property type="evidence" value="ECO:0007669"/>
    <property type="project" value="UniProtKB-KW"/>
</dbReference>
<evidence type="ECO:0000259" key="10">
    <source>
        <dbReference type="PROSITE" id="PS51296"/>
    </source>
</evidence>
<accession>A0A1I0Z9S1</accession>
<dbReference type="GO" id="GO:0051537">
    <property type="term" value="F:2 iron, 2 sulfur cluster binding"/>
    <property type="evidence" value="ECO:0007669"/>
    <property type="project" value="UniProtKB-KW"/>
</dbReference>
<evidence type="ECO:0000256" key="9">
    <source>
        <dbReference type="ARBA" id="ARBA00034078"/>
    </source>
</evidence>
<organism evidence="11 12">
    <name type="scientific">Amycolatopsis marina</name>
    <dbReference type="NCBI Taxonomy" id="490629"/>
    <lineage>
        <taxon>Bacteria</taxon>
        <taxon>Bacillati</taxon>
        <taxon>Actinomycetota</taxon>
        <taxon>Actinomycetes</taxon>
        <taxon>Pseudonocardiales</taxon>
        <taxon>Pseudonocardiaceae</taxon>
        <taxon>Amycolatopsis</taxon>
    </lineage>
</organism>
<dbReference type="PANTHER" id="PTHR10134">
    <property type="entry name" value="CYTOCHROME B-C1 COMPLEX SUBUNIT RIESKE, MITOCHONDRIAL"/>
    <property type="match status" value="1"/>
</dbReference>
<dbReference type="GO" id="GO:0016020">
    <property type="term" value="C:membrane"/>
    <property type="evidence" value="ECO:0007669"/>
    <property type="project" value="InterPro"/>
</dbReference>
<dbReference type="Pfam" id="PF00355">
    <property type="entry name" value="Rieske"/>
    <property type="match status" value="1"/>
</dbReference>
<comment type="function">
    <text evidence="1">Iron-sulfur subunit of the cytochrome bc1 complex, an essential component of the respiratory electron transport chain required for ATP synthesis. The bc1 complex catalyzes the oxidation of menaquinol and the reduction of cytochrome c in the respiratory chain. The bc1 complex operates through a Q-cycle mechanism that couples electron transfer to generation of the proton gradient that drives ATP synthesis.</text>
</comment>
<evidence type="ECO:0000256" key="3">
    <source>
        <dbReference type="ARBA" id="ARBA00022714"/>
    </source>
</evidence>
<dbReference type="GO" id="GO:0004497">
    <property type="term" value="F:monooxygenase activity"/>
    <property type="evidence" value="ECO:0007669"/>
    <property type="project" value="UniProtKB-ARBA"/>
</dbReference>
<reference evidence="12" key="1">
    <citation type="submission" date="2016-10" db="EMBL/GenBank/DDBJ databases">
        <authorList>
            <person name="Varghese N."/>
            <person name="Submissions S."/>
        </authorList>
    </citation>
    <scope>NUCLEOTIDE SEQUENCE [LARGE SCALE GENOMIC DNA]</scope>
    <source>
        <strain evidence="12">CGMCC 4.3568</strain>
    </source>
</reference>
<keyword evidence="4" id="KW-0479">Metal-binding</keyword>
<evidence type="ECO:0000313" key="11">
    <source>
        <dbReference type="EMBL" id="SFB22152.1"/>
    </source>
</evidence>
<dbReference type="InterPro" id="IPR017941">
    <property type="entry name" value="Rieske_2Fe-2S"/>
</dbReference>
<dbReference type="PROSITE" id="PS51296">
    <property type="entry name" value="RIESKE"/>
    <property type="match status" value="1"/>
</dbReference>
<keyword evidence="5" id="KW-0408">Iron</keyword>
<dbReference type="InterPro" id="IPR036922">
    <property type="entry name" value="Rieske_2Fe-2S_sf"/>
</dbReference>
<evidence type="ECO:0000313" key="12">
    <source>
        <dbReference type="Proteomes" id="UP000243799"/>
    </source>
</evidence>
<sequence length="156" mass="15457">MITGMTAKPNSGLHSRRRAITVGAVGAVTAGTAFTVTACAAGDGDGDSQQPGSTPTPTSGATLAVLADIPVGEATAVTTPDDEEIIVSRPTETTAAAFSAICTHQSCKVQPEGAELRCPCHGSVFDALTGEVRNGPADRPLPSVAVTVDGGNVVAG</sequence>
<dbReference type="EMBL" id="FOKG01000006">
    <property type="protein sequence ID" value="SFB22152.1"/>
    <property type="molecule type" value="Genomic_DNA"/>
</dbReference>
<evidence type="ECO:0000256" key="8">
    <source>
        <dbReference type="ARBA" id="ARBA00029586"/>
    </source>
</evidence>
<dbReference type="GO" id="GO:0016705">
    <property type="term" value="F:oxidoreductase activity, acting on paired donors, with incorporation or reduction of molecular oxygen"/>
    <property type="evidence" value="ECO:0007669"/>
    <property type="project" value="UniProtKB-ARBA"/>
</dbReference>
<dbReference type="STRING" id="490629.SAMN05216266_106224"/>
<proteinExistence type="predicted"/>
<feature type="domain" description="Rieske" evidence="10">
    <location>
        <begin position="61"/>
        <end position="155"/>
    </location>
</feature>